<organism evidence="2 3">
    <name type="scientific">Blastomonas marina</name>
    <dbReference type="NCBI Taxonomy" id="1867408"/>
    <lineage>
        <taxon>Bacteria</taxon>
        <taxon>Pseudomonadati</taxon>
        <taxon>Pseudomonadota</taxon>
        <taxon>Alphaproteobacteria</taxon>
        <taxon>Sphingomonadales</taxon>
        <taxon>Sphingomonadaceae</taxon>
        <taxon>Blastomonas</taxon>
    </lineage>
</organism>
<dbReference type="InterPro" id="IPR004891">
    <property type="entry name" value="Mercury-R_MerC"/>
</dbReference>
<name>A0ABQ1FGV8_9SPHN</name>
<accession>A0ABQ1FGV8</accession>
<protein>
    <recommendedName>
        <fullName evidence="4">MerC domain-containing protein</fullName>
    </recommendedName>
</protein>
<keyword evidence="1" id="KW-1133">Transmembrane helix</keyword>
<evidence type="ECO:0008006" key="4">
    <source>
        <dbReference type="Google" id="ProtNLM"/>
    </source>
</evidence>
<reference evidence="3" key="1">
    <citation type="journal article" date="2019" name="Int. J. Syst. Evol. Microbiol.">
        <title>The Global Catalogue of Microorganisms (GCM) 10K type strain sequencing project: providing services to taxonomists for standard genome sequencing and annotation.</title>
        <authorList>
            <consortium name="The Broad Institute Genomics Platform"/>
            <consortium name="The Broad Institute Genome Sequencing Center for Infectious Disease"/>
            <person name="Wu L."/>
            <person name="Ma J."/>
        </authorList>
    </citation>
    <scope>NUCLEOTIDE SEQUENCE [LARGE SCALE GENOMIC DNA]</scope>
    <source>
        <strain evidence="3">CGMCC 1.15297</strain>
    </source>
</reference>
<dbReference type="RefSeq" id="WP_188642948.1">
    <property type="nucleotide sequence ID" value="NZ_BMID01000001.1"/>
</dbReference>
<dbReference type="EMBL" id="BMID01000001">
    <property type="protein sequence ID" value="GGA12734.1"/>
    <property type="molecule type" value="Genomic_DNA"/>
</dbReference>
<comment type="caution">
    <text evidence="2">The sequence shown here is derived from an EMBL/GenBank/DDBJ whole genome shotgun (WGS) entry which is preliminary data.</text>
</comment>
<gene>
    <name evidence="2" type="ORF">GCM10010923_24320</name>
</gene>
<evidence type="ECO:0000313" key="2">
    <source>
        <dbReference type="EMBL" id="GGA12734.1"/>
    </source>
</evidence>
<feature type="transmembrane region" description="Helical" evidence="1">
    <location>
        <begin position="100"/>
        <end position="118"/>
    </location>
</feature>
<keyword evidence="3" id="KW-1185">Reference proteome</keyword>
<feature type="transmembrane region" description="Helical" evidence="1">
    <location>
        <begin position="21"/>
        <end position="45"/>
    </location>
</feature>
<dbReference type="Proteomes" id="UP000603317">
    <property type="component" value="Unassembled WGS sequence"/>
</dbReference>
<sequence>MATLPTRSPIRKRLDRAGIALSALCATHCVLALVLAGAFGGLLLSPVFHEAGLALAVALGIVGLGIGVARHRRFGVLLPAAFGLCLMALALMADHGPVEAGLTIVGVVLLAFAHWSNLRRAR</sequence>
<dbReference type="Pfam" id="PF03203">
    <property type="entry name" value="MerC"/>
    <property type="match status" value="1"/>
</dbReference>
<feature type="transmembrane region" description="Helical" evidence="1">
    <location>
        <begin position="76"/>
        <end position="94"/>
    </location>
</feature>
<proteinExistence type="predicted"/>
<evidence type="ECO:0000256" key="1">
    <source>
        <dbReference type="SAM" id="Phobius"/>
    </source>
</evidence>
<evidence type="ECO:0000313" key="3">
    <source>
        <dbReference type="Proteomes" id="UP000603317"/>
    </source>
</evidence>
<keyword evidence="1" id="KW-0472">Membrane</keyword>
<keyword evidence="1" id="KW-0812">Transmembrane</keyword>
<feature type="transmembrane region" description="Helical" evidence="1">
    <location>
        <begin position="51"/>
        <end position="69"/>
    </location>
</feature>